<gene>
    <name evidence="4" type="ORF">GCM10007094_34440</name>
</gene>
<evidence type="ECO:0000313" key="5">
    <source>
        <dbReference type="Proteomes" id="UP000637980"/>
    </source>
</evidence>
<dbReference type="Gene3D" id="2.60.40.790">
    <property type="match status" value="1"/>
</dbReference>
<protein>
    <submittedName>
        <fullName evidence="4">Heat-shock protein</fullName>
    </submittedName>
</protein>
<organism evidence="4 5">
    <name type="scientific">Pseudovibrio japonicus</name>
    <dbReference type="NCBI Taxonomy" id="366534"/>
    <lineage>
        <taxon>Bacteria</taxon>
        <taxon>Pseudomonadati</taxon>
        <taxon>Pseudomonadota</taxon>
        <taxon>Alphaproteobacteria</taxon>
        <taxon>Hyphomicrobiales</taxon>
        <taxon>Stappiaceae</taxon>
        <taxon>Pseudovibrio</taxon>
    </lineage>
</organism>
<dbReference type="RefSeq" id="WP_189438048.1">
    <property type="nucleotide sequence ID" value="NZ_BMXE01000007.1"/>
</dbReference>
<dbReference type="InterPro" id="IPR031107">
    <property type="entry name" value="Small_HSP"/>
</dbReference>
<dbReference type="EMBL" id="BMXE01000007">
    <property type="protein sequence ID" value="GHB42325.1"/>
    <property type="molecule type" value="Genomic_DNA"/>
</dbReference>
<dbReference type="Proteomes" id="UP000637980">
    <property type="component" value="Unassembled WGS sequence"/>
</dbReference>
<accession>A0ABQ3ES39</accession>
<dbReference type="CDD" id="cd06464">
    <property type="entry name" value="ACD_sHsps-like"/>
    <property type="match status" value="1"/>
</dbReference>
<evidence type="ECO:0000259" key="3">
    <source>
        <dbReference type="PROSITE" id="PS01031"/>
    </source>
</evidence>
<reference evidence="5" key="1">
    <citation type="journal article" date="2019" name="Int. J. Syst. Evol. Microbiol.">
        <title>The Global Catalogue of Microorganisms (GCM) 10K type strain sequencing project: providing services to taxonomists for standard genome sequencing and annotation.</title>
        <authorList>
            <consortium name="The Broad Institute Genomics Platform"/>
            <consortium name="The Broad Institute Genome Sequencing Center for Infectious Disease"/>
            <person name="Wu L."/>
            <person name="Ma J."/>
        </authorList>
    </citation>
    <scope>NUCLEOTIDE SEQUENCE [LARGE SCALE GENOMIC DNA]</scope>
    <source>
        <strain evidence="5">KCTC 12861</strain>
    </source>
</reference>
<feature type="domain" description="SHSP" evidence="3">
    <location>
        <begin position="52"/>
        <end position="164"/>
    </location>
</feature>
<keyword evidence="5" id="KW-1185">Reference proteome</keyword>
<evidence type="ECO:0000313" key="4">
    <source>
        <dbReference type="EMBL" id="GHB42325.1"/>
    </source>
</evidence>
<name>A0ABQ3ES39_9HYPH</name>
<comment type="similarity">
    <text evidence="1 2">Belongs to the small heat shock protein (HSP20) family.</text>
</comment>
<dbReference type="SUPFAM" id="SSF49764">
    <property type="entry name" value="HSP20-like chaperones"/>
    <property type="match status" value="1"/>
</dbReference>
<dbReference type="InterPro" id="IPR002068">
    <property type="entry name" value="A-crystallin/Hsp20_dom"/>
</dbReference>
<dbReference type="PROSITE" id="PS01031">
    <property type="entry name" value="SHSP"/>
    <property type="match status" value="1"/>
</dbReference>
<proteinExistence type="inferred from homology"/>
<comment type="caution">
    <text evidence="4">The sequence shown here is derived from an EMBL/GenBank/DDBJ whole genome shotgun (WGS) entry which is preliminary data.</text>
</comment>
<dbReference type="InterPro" id="IPR008978">
    <property type="entry name" value="HSP20-like_chaperone"/>
</dbReference>
<evidence type="ECO:0000256" key="2">
    <source>
        <dbReference type="RuleBase" id="RU003616"/>
    </source>
</evidence>
<dbReference type="Pfam" id="PF00011">
    <property type="entry name" value="HSP20"/>
    <property type="match status" value="1"/>
</dbReference>
<sequence length="164" mass="18666">MVNILPWQRSNNLNIRKERTPFSSLQGEINRVFDDFFNNGFPDMPNFPSALAKEHMLAPAVDIIEDDKGFKIEAELPGLTQDDVDVTITDSYLTIKGHKEDTKETKSENFVHRERYSGAYQRTIALPETVNADKANASFDKGLLRIEIPKKTEAVKQAKKLEIK</sequence>
<dbReference type="PANTHER" id="PTHR11527">
    <property type="entry name" value="HEAT-SHOCK PROTEIN 20 FAMILY MEMBER"/>
    <property type="match status" value="1"/>
</dbReference>
<evidence type="ECO:0000256" key="1">
    <source>
        <dbReference type="PROSITE-ProRule" id="PRU00285"/>
    </source>
</evidence>